<reference evidence="1 2" key="1">
    <citation type="submission" date="2018-06" db="EMBL/GenBank/DDBJ databases">
        <authorList>
            <consortium name="Pathogen Informatics"/>
            <person name="Doyle S."/>
        </authorList>
    </citation>
    <scope>NUCLEOTIDE SEQUENCE [LARGE SCALE GENOMIC DNA]</scope>
    <source>
        <strain evidence="1 2">NCTC10638</strain>
    </source>
</reference>
<protein>
    <submittedName>
        <fullName evidence="1">Putative transporter</fullName>
    </submittedName>
</protein>
<evidence type="ECO:0000313" key="2">
    <source>
        <dbReference type="Proteomes" id="UP000254802"/>
    </source>
</evidence>
<proteinExistence type="predicted"/>
<evidence type="ECO:0000313" key="1">
    <source>
        <dbReference type="EMBL" id="STY63874.1"/>
    </source>
</evidence>
<gene>
    <name evidence="1" type="ORF">NCTC10638_03046</name>
</gene>
<organism evidence="1 2">
    <name type="scientific">Mannheimia haemolytica</name>
    <name type="common">Pasteurella haemolytica</name>
    <dbReference type="NCBI Taxonomy" id="75985"/>
    <lineage>
        <taxon>Bacteria</taxon>
        <taxon>Pseudomonadati</taxon>
        <taxon>Pseudomonadota</taxon>
        <taxon>Gammaproteobacteria</taxon>
        <taxon>Pasteurellales</taxon>
        <taxon>Pasteurellaceae</taxon>
        <taxon>Mannheimia</taxon>
    </lineage>
</organism>
<accession>A0A378N606</accession>
<dbReference type="EMBL" id="UGPN01000002">
    <property type="protein sequence ID" value="STY63874.1"/>
    <property type="molecule type" value="Genomic_DNA"/>
</dbReference>
<name>A0A378N606_MANHA</name>
<sequence>MLLTIITFLVVTGLVGYISWLKTRNDDLSTSKGYFLAGRGLSATVYRLFDGLNLPFYRATYRRECQLLCR</sequence>
<dbReference type="Proteomes" id="UP000254802">
    <property type="component" value="Unassembled WGS sequence"/>
</dbReference>
<dbReference type="AlphaFoldDB" id="A0A378N606"/>